<dbReference type="GeneID" id="31408922"/>
<evidence type="ECO:0000313" key="6">
    <source>
        <dbReference type="Proteomes" id="UP000595309"/>
    </source>
</evidence>
<evidence type="ECO:0000313" key="5">
    <source>
        <dbReference type="Proteomes" id="UP000048841"/>
    </source>
</evidence>
<dbReference type="KEGG" id="yet:CH48_3639"/>
<reference evidence="3 5" key="1">
    <citation type="submission" date="2015-03" db="EMBL/GenBank/DDBJ databases">
        <authorList>
            <person name="Murphy D."/>
        </authorList>
    </citation>
    <scope>NUCLEOTIDE SEQUENCE [LARGE SCALE GENOMIC DNA]</scope>
    <source>
        <strain evidence="3 5">IP26249</strain>
    </source>
</reference>
<gene>
    <name evidence="3" type="primary">hmuT2</name>
    <name evidence="3" type="ORF">ERS137941_02020</name>
    <name evidence="4" type="ORF">I6I39_17575</name>
</gene>
<dbReference type="Gene3D" id="3.40.50.1980">
    <property type="entry name" value="Nitrogenase molybdenum iron protein domain"/>
    <property type="match status" value="2"/>
</dbReference>
<dbReference type="InterPro" id="IPR050902">
    <property type="entry name" value="ABC_Transporter_SBP"/>
</dbReference>
<dbReference type="OMA" id="ITQLRYN"/>
<dbReference type="Pfam" id="PF01497">
    <property type="entry name" value="Peripla_BP_2"/>
    <property type="match status" value="1"/>
</dbReference>
<evidence type="ECO:0000313" key="3">
    <source>
        <dbReference type="EMBL" id="CFQ62397.1"/>
    </source>
</evidence>
<dbReference type="AlphaFoldDB" id="A0A0E1NAF0"/>
<name>A0A0E1NAF0_YEREN</name>
<dbReference type="EMBL" id="CGBR01000012">
    <property type="protein sequence ID" value="CFQ62397.1"/>
    <property type="molecule type" value="Genomic_DNA"/>
</dbReference>
<dbReference type="InterPro" id="IPR002491">
    <property type="entry name" value="ABC_transptr_periplasmic_BD"/>
</dbReference>
<feature type="chain" id="PRO_5033221126" evidence="1">
    <location>
        <begin position="25"/>
        <end position="277"/>
    </location>
</feature>
<dbReference type="EMBL" id="CP068146">
    <property type="protein sequence ID" value="QQU46707.1"/>
    <property type="molecule type" value="Genomic_DNA"/>
</dbReference>
<dbReference type="PANTHER" id="PTHR30535">
    <property type="entry name" value="VITAMIN B12-BINDING PROTEIN"/>
    <property type="match status" value="1"/>
</dbReference>
<dbReference type="Proteomes" id="UP000595309">
    <property type="component" value="Chromosome"/>
</dbReference>
<dbReference type="PANTHER" id="PTHR30535:SF4">
    <property type="entry name" value="HEMIN-BINDING PERIPLASMIC PROTEIN HMUT"/>
    <property type="match status" value="1"/>
</dbReference>
<evidence type="ECO:0000313" key="4">
    <source>
        <dbReference type="EMBL" id="QQU46707.1"/>
    </source>
</evidence>
<dbReference type="CDD" id="cd01149">
    <property type="entry name" value="HutB"/>
    <property type="match status" value="1"/>
</dbReference>
<dbReference type="Proteomes" id="UP000048841">
    <property type="component" value="Unassembled WGS sequence"/>
</dbReference>
<accession>A0A0E1NAF0</accession>
<reference evidence="4 6" key="2">
    <citation type="submission" date="2021-01" db="EMBL/GenBank/DDBJ databases">
        <title>FDA dAtabase for Regulatory Grade micrObial Sequences (FDA-ARGOS): Supporting development and validation of Infectious Disease Dx tests.</title>
        <authorList>
            <person name="Blissenbach B."/>
            <person name="Krut O."/>
            <person name="Tallon L."/>
            <person name="Sadzewicz L."/>
            <person name="Zhao X."/>
            <person name="Boylan J."/>
            <person name="Ott S."/>
            <person name="Bowen H."/>
            <person name="Vavikolanu K."/>
            <person name="Mehta A."/>
            <person name="Aluvathingal J."/>
            <person name="Nadendla S."/>
            <person name="Yan Y."/>
            <person name="Sichtig H."/>
        </authorList>
    </citation>
    <scope>NUCLEOTIDE SEQUENCE [LARGE SCALE GENOMIC DNA]</scope>
    <source>
        <strain evidence="4 6">FDAARGOS_1082</strain>
    </source>
</reference>
<dbReference type="PATRIC" id="fig|630.129.peg.2023"/>
<feature type="signal peptide" evidence="1">
    <location>
        <begin position="1"/>
        <end position="24"/>
    </location>
</feature>
<dbReference type="RefSeq" id="WP_005161525.1">
    <property type="nucleotide sequence ID" value="NZ_CGBC01000014.1"/>
</dbReference>
<dbReference type="PROSITE" id="PS50983">
    <property type="entry name" value="FE_B12_PBP"/>
    <property type="match status" value="1"/>
</dbReference>
<sequence length="277" mass="29733">MNKWRAALRFIISLSFVISMNCIATPRIVTLGGDVSEITYALDAGDLIVGRDSTSLTPDALKALPDVGYMRLLNAEGILALKPTLILSSERAGPSRVLKQVMEYGVKLIYVPADKSPQGVIDKIQLIATTVSQEEKGRQLIQHYQQQLDTVVSSPLPVKALFVMIHAGIPPLAAGLDTAADSMFKASGLKNAIKEFSGYRPLSQEGIIDSAPDLLIVTTHGVASLKGVENVWRLPGLALTPAGKQKRLLVLDDIALLGFGLQTPDVLKQLRAAAESN</sequence>
<evidence type="ECO:0000256" key="1">
    <source>
        <dbReference type="SAM" id="SignalP"/>
    </source>
</evidence>
<keyword evidence="1" id="KW-0732">Signal</keyword>
<feature type="domain" description="Fe/B12 periplasmic-binding" evidence="2">
    <location>
        <begin position="27"/>
        <end position="277"/>
    </location>
</feature>
<proteinExistence type="predicted"/>
<dbReference type="SUPFAM" id="SSF53807">
    <property type="entry name" value="Helical backbone' metal receptor"/>
    <property type="match status" value="1"/>
</dbReference>
<organism evidence="3 5">
    <name type="scientific">Yersinia enterocolitica</name>
    <dbReference type="NCBI Taxonomy" id="630"/>
    <lineage>
        <taxon>Bacteria</taxon>
        <taxon>Pseudomonadati</taxon>
        <taxon>Pseudomonadota</taxon>
        <taxon>Gammaproteobacteria</taxon>
        <taxon>Enterobacterales</taxon>
        <taxon>Yersiniaceae</taxon>
        <taxon>Yersinia</taxon>
    </lineage>
</organism>
<protein>
    <submittedName>
        <fullName evidence="4">ABC transporter substrate-binding protein</fullName>
    </submittedName>
    <submittedName>
        <fullName evidence="3">Hemin-binding periplasmic protein</fullName>
    </submittedName>
</protein>
<evidence type="ECO:0000259" key="2">
    <source>
        <dbReference type="PROSITE" id="PS50983"/>
    </source>
</evidence>